<evidence type="ECO:0000313" key="3">
    <source>
        <dbReference type="Proteomes" id="UP000253664"/>
    </source>
</evidence>
<reference evidence="2 3" key="1">
    <citation type="journal article" date="2015" name="BMC Genomics">
        <title>Insights from the genome of Ophiocordyceps polyrhachis-furcata to pathogenicity and host specificity in insect fungi.</title>
        <authorList>
            <person name="Wichadakul D."/>
            <person name="Kobmoo N."/>
            <person name="Ingsriswang S."/>
            <person name="Tangphatsornruang S."/>
            <person name="Chantasingh D."/>
            <person name="Luangsa-ard J.J."/>
            <person name="Eurwilaichitr L."/>
        </authorList>
    </citation>
    <scope>NUCLEOTIDE SEQUENCE [LARGE SCALE GENOMIC DNA]</scope>
    <source>
        <strain evidence="2 3">BCC 54312</strain>
    </source>
</reference>
<dbReference type="PANTHER" id="PTHR14187:SF5">
    <property type="entry name" value="HEAT SHOCK 70 KDA PROTEIN 12A"/>
    <property type="match status" value="1"/>
</dbReference>
<dbReference type="STRING" id="1330021.A0A367LJX3"/>
<dbReference type="EMBL" id="LKCN02000003">
    <property type="protein sequence ID" value="RCI14700.1"/>
    <property type="molecule type" value="Genomic_DNA"/>
</dbReference>
<dbReference type="InterPro" id="IPR043129">
    <property type="entry name" value="ATPase_NBD"/>
</dbReference>
<keyword evidence="1" id="KW-0472">Membrane</keyword>
<accession>A0A367LJX3</accession>
<dbReference type="PANTHER" id="PTHR14187">
    <property type="entry name" value="ALPHA KINASE/ELONGATION FACTOR 2 KINASE"/>
    <property type="match status" value="1"/>
</dbReference>
<keyword evidence="1" id="KW-0812">Transmembrane</keyword>
<dbReference type="AlphaFoldDB" id="A0A367LJX3"/>
<protein>
    <recommendedName>
        <fullName evidence="4">Actin-like ATPase domain-containing protein</fullName>
    </recommendedName>
</protein>
<evidence type="ECO:0000313" key="2">
    <source>
        <dbReference type="EMBL" id="RCI14700.1"/>
    </source>
</evidence>
<dbReference type="CDD" id="cd10170">
    <property type="entry name" value="ASKHA_NBD_HSP70"/>
    <property type="match status" value="1"/>
</dbReference>
<dbReference type="OrthoDB" id="2963168at2759"/>
<feature type="transmembrane region" description="Helical" evidence="1">
    <location>
        <begin position="163"/>
        <end position="181"/>
    </location>
</feature>
<sequence>MNTRKRKAPDAPRSIYVGLDFGTTFFSLLSPAHLSLPPYRYSGIAWAPAEDDINVISSWKTSNLAHGDKKKVLTTILYGDNHRQLSWGYEILPKDVPLKWFKLLLIDDEDLPPHIRDSSQLKEAKLQMQTANRHVVQVIGDYIKQLWKVSYQDIERSMGRKQLASVHFHLMVTVPAIWPLYARNRMQQALVYAGVLSERSVVGFVSEPEAAAVAVVRDFGRRACIKKNDHFVVCDAGGGTVDIITYKCHREAPMQLRESVKGAGNFCGAVCLDDGFRDLLKSKLSPIVWPKIGRAGINEVMVNQWENGIKINHREDVDVEVPVAYGDTLIKVKISKEEIANIYKPIVAETVDLVLKQIAETKRKFNKNPTVSLTRACFEPPADFLSPFQYVILVGGFGKSRVLYKALTDAVFDHGLRIEVLQSQGDNPIFRYDRWTAVCRGALLRGLSQTSSNPWATIDARIARASYGTTVNILPWTFGEHDARDREWCPLEGDFLAMNQVQWFIEMGETLAVDSPVVKAFWQDVEAPEGEVSTEIVISTASPPPYRFNGNVSRLCLIRWAKVPNFASLPRFTNPAGKVVRQIPYEIRMVPNGMSLDFEIFHDNVMVASKNISVECDRESS</sequence>
<proteinExistence type="predicted"/>
<dbReference type="Gene3D" id="3.90.640.10">
    <property type="entry name" value="Actin, Chain A, domain 4"/>
    <property type="match status" value="1"/>
</dbReference>
<organism evidence="2 3">
    <name type="scientific">Ophiocordyceps polyrhachis-furcata BCC 54312</name>
    <dbReference type="NCBI Taxonomy" id="1330021"/>
    <lineage>
        <taxon>Eukaryota</taxon>
        <taxon>Fungi</taxon>
        <taxon>Dikarya</taxon>
        <taxon>Ascomycota</taxon>
        <taxon>Pezizomycotina</taxon>
        <taxon>Sordariomycetes</taxon>
        <taxon>Hypocreomycetidae</taxon>
        <taxon>Hypocreales</taxon>
        <taxon>Ophiocordycipitaceae</taxon>
        <taxon>Ophiocordyceps</taxon>
    </lineage>
</organism>
<dbReference type="SUPFAM" id="SSF53067">
    <property type="entry name" value="Actin-like ATPase domain"/>
    <property type="match status" value="2"/>
</dbReference>
<evidence type="ECO:0008006" key="4">
    <source>
        <dbReference type="Google" id="ProtNLM"/>
    </source>
</evidence>
<evidence type="ECO:0000256" key="1">
    <source>
        <dbReference type="SAM" id="Phobius"/>
    </source>
</evidence>
<gene>
    <name evidence="2" type="ORF">L249_6937</name>
</gene>
<keyword evidence="3" id="KW-1185">Reference proteome</keyword>
<name>A0A367LJX3_9HYPO</name>
<keyword evidence="1" id="KW-1133">Transmembrane helix</keyword>
<comment type="caution">
    <text evidence="2">The sequence shown here is derived from an EMBL/GenBank/DDBJ whole genome shotgun (WGS) entry which is preliminary data.</text>
</comment>
<dbReference type="Proteomes" id="UP000253664">
    <property type="component" value="Unassembled WGS sequence"/>
</dbReference>
<dbReference type="Gene3D" id="3.30.420.40">
    <property type="match status" value="2"/>
</dbReference>